<dbReference type="InParanoid" id="A0A1D6H391"/>
<organism evidence="2">
    <name type="scientific">Zea mays</name>
    <name type="common">Maize</name>
    <dbReference type="NCBI Taxonomy" id="4577"/>
    <lineage>
        <taxon>Eukaryota</taxon>
        <taxon>Viridiplantae</taxon>
        <taxon>Streptophyta</taxon>
        <taxon>Embryophyta</taxon>
        <taxon>Tracheophyta</taxon>
        <taxon>Spermatophyta</taxon>
        <taxon>Magnoliopsida</taxon>
        <taxon>Liliopsida</taxon>
        <taxon>Poales</taxon>
        <taxon>Poaceae</taxon>
        <taxon>PACMAD clade</taxon>
        <taxon>Panicoideae</taxon>
        <taxon>Andropogonodae</taxon>
        <taxon>Andropogoneae</taxon>
        <taxon>Tripsacinae</taxon>
        <taxon>Zea</taxon>
    </lineage>
</organism>
<evidence type="ECO:0000313" key="2">
    <source>
        <dbReference type="EMBL" id="AQK69303.1"/>
    </source>
</evidence>
<evidence type="ECO:0000256" key="1">
    <source>
        <dbReference type="SAM" id="MobiDB-lite"/>
    </source>
</evidence>
<proteinExistence type="predicted"/>
<sequence length="77" mass="8224">MQQSIDELSEEVNSVSINSMDQLNSRLPLPVQIAGFGHAAAVLAHARGQGRRGAGHDDHASRRVPRGAYHLLGLQAS</sequence>
<dbReference type="AlphaFoldDB" id="A0A1D6H391"/>
<protein>
    <submittedName>
        <fullName evidence="2">Uncharacterized protein</fullName>
    </submittedName>
</protein>
<dbReference type="EMBL" id="CM000781">
    <property type="protein sequence ID" value="AQK69303.1"/>
    <property type="molecule type" value="Genomic_DNA"/>
</dbReference>
<reference evidence="2" key="1">
    <citation type="submission" date="2015-12" db="EMBL/GenBank/DDBJ databases">
        <title>Update maize B73 reference genome by single molecule sequencing technologies.</title>
        <authorList>
            <consortium name="Maize Genome Sequencing Project"/>
            <person name="Ware D."/>
        </authorList>
    </citation>
    <scope>NUCLEOTIDE SEQUENCE</scope>
    <source>
        <tissue evidence="2">Seedling</tissue>
    </source>
</reference>
<feature type="region of interest" description="Disordered" evidence="1">
    <location>
        <begin position="47"/>
        <end position="67"/>
    </location>
</feature>
<gene>
    <name evidence="2" type="ORF">ZEAMMB73_Zm00001d015695</name>
</gene>
<name>A0A1D6H391_MAIZE</name>
<accession>A0A1D6H391</accession>